<dbReference type="GeneID" id="87901471"/>
<sequence length="295" mass="34279">MALTEKHNVQTTLNYWDDPGDGLPPTPIFIGEGKVTNKRPHLPHEFTVTDITGDEDDYRLDTHGFQYCRHKSQEEEGFTSEESIKSVYYEECKELLKDITGASHIHIFNHKVRRGPTQWHHLGFNGKNLANRGPVTRTHVDQSYVGAERRLRWEFPDKQQADELITRRYQIINIWRPIQTILKDPIAVADAKSVPDSDLVGAEMVEDGFQGESWVVRHNPHHRWYFKYRMTPEDVLLIKCFDSDTSVARRALHSAFEDPDCRDEESRQSIEVRCLVLYSDSPCVRVHQDPKRGSR</sequence>
<evidence type="ECO:0000313" key="3">
    <source>
        <dbReference type="Proteomes" id="UP001322138"/>
    </source>
</evidence>
<dbReference type="PANTHER" id="PTHR34598:SF3">
    <property type="entry name" value="OXIDOREDUCTASE AN1597"/>
    <property type="match status" value="1"/>
</dbReference>
<accession>A0ABR0F4S1</accession>
<keyword evidence="3" id="KW-1185">Reference proteome</keyword>
<dbReference type="NCBIfam" id="NF041278">
    <property type="entry name" value="CmcJ_NvfI_EfuI"/>
    <property type="match status" value="1"/>
</dbReference>
<organism evidence="2 3">
    <name type="scientific">Podospora bellae-mahoneyi</name>
    <dbReference type="NCBI Taxonomy" id="2093777"/>
    <lineage>
        <taxon>Eukaryota</taxon>
        <taxon>Fungi</taxon>
        <taxon>Dikarya</taxon>
        <taxon>Ascomycota</taxon>
        <taxon>Pezizomycotina</taxon>
        <taxon>Sordariomycetes</taxon>
        <taxon>Sordariomycetidae</taxon>
        <taxon>Sordariales</taxon>
        <taxon>Podosporaceae</taxon>
        <taxon>Podospora</taxon>
    </lineage>
</organism>
<evidence type="ECO:0000256" key="1">
    <source>
        <dbReference type="ARBA" id="ARBA00023604"/>
    </source>
</evidence>
<dbReference type="InterPro" id="IPR044053">
    <property type="entry name" value="AsaB-like"/>
</dbReference>
<dbReference type="EMBL" id="JAFFGZ010000009">
    <property type="protein sequence ID" value="KAK4638828.1"/>
    <property type="molecule type" value="Genomic_DNA"/>
</dbReference>
<reference evidence="2 3" key="1">
    <citation type="journal article" date="2023" name="bioRxiv">
        <title>High-quality genome assemblies of four members of thePodospora anserinaspecies complex.</title>
        <authorList>
            <person name="Ament-Velasquez S.L."/>
            <person name="Vogan A.A."/>
            <person name="Wallerman O."/>
            <person name="Hartmann F."/>
            <person name="Gautier V."/>
            <person name="Silar P."/>
            <person name="Giraud T."/>
            <person name="Johannesson H."/>
        </authorList>
    </citation>
    <scope>NUCLEOTIDE SEQUENCE [LARGE SCALE GENOMIC DNA]</scope>
    <source>
        <strain evidence="2 3">CBS 112042</strain>
    </source>
</reference>
<dbReference type="Proteomes" id="UP001322138">
    <property type="component" value="Unassembled WGS sequence"/>
</dbReference>
<gene>
    <name evidence="2" type="ORF">QC761_704130</name>
</gene>
<comment type="similarity">
    <text evidence="1">Belongs to the asaB hydroxylase/desaturase family.</text>
</comment>
<dbReference type="RefSeq" id="XP_062727804.1">
    <property type="nucleotide sequence ID" value="XM_062881989.1"/>
</dbReference>
<protein>
    <recommendedName>
        <fullName evidence="4">Methyltransferase</fullName>
    </recommendedName>
</protein>
<evidence type="ECO:0000313" key="2">
    <source>
        <dbReference type="EMBL" id="KAK4638828.1"/>
    </source>
</evidence>
<name>A0ABR0F4S1_9PEZI</name>
<comment type="caution">
    <text evidence="2">The sequence shown here is derived from an EMBL/GenBank/DDBJ whole genome shotgun (WGS) entry which is preliminary data.</text>
</comment>
<evidence type="ECO:0008006" key="4">
    <source>
        <dbReference type="Google" id="ProtNLM"/>
    </source>
</evidence>
<proteinExistence type="inferred from homology"/>
<dbReference type="PANTHER" id="PTHR34598">
    <property type="entry name" value="BLL6449 PROTEIN"/>
    <property type="match status" value="1"/>
</dbReference>